<evidence type="ECO:0000256" key="1">
    <source>
        <dbReference type="ARBA" id="ARBA00004141"/>
    </source>
</evidence>
<keyword evidence="4 6" id="KW-1133">Transmembrane helix</keyword>
<comment type="subcellular location">
    <subcellularLocation>
        <location evidence="6">Cell inner membrane</location>
        <topology evidence="6">Multi-pass membrane protein</topology>
    </subcellularLocation>
    <subcellularLocation>
        <location evidence="1">Membrane</location>
        <topology evidence="1">Multi-pass membrane protein</topology>
    </subcellularLocation>
</comment>
<feature type="transmembrane region" description="Helical" evidence="6">
    <location>
        <begin position="142"/>
        <end position="165"/>
    </location>
</feature>
<accession>A0A1T2L8H3</accession>
<dbReference type="GO" id="GO:0043190">
    <property type="term" value="C:ATP-binding cassette (ABC) transporter complex"/>
    <property type="evidence" value="ECO:0007669"/>
    <property type="project" value="InterPro"/>
</dbReference>
<feature type="domain" description="ABC transmembrane type-2" evidence="7">
    <location>
        <begin position="23"/>
        <end position="252"/>
    </location>
</feature>
<gene>
    <name evidence="8" type="ORF">BOW53_03995</name>
</gene>
<dbReference type="RefSeq" id="WP_078482794.1">
    <property type="nucleotide sequence ID" value="NZ_MPRL01000010.1"/>
</dbReference>
<feature type="transmembrane region" description="Helical" evidence="6">
    <location>
        <begin position="62"/>
        <end position="80"/>
    </location>
</feature>
<name>A0A1T2L8H3_9GAMM</name>
<protein>
    <recommendedName>
        <fullName evidence="6">Transport permease protein</fullName>
    </recommendedName>
</protein>
<dbReference type="AlphaFoldDB" id="A0A1T2L8H3"/>
<dbReference type="GO" id="GO:0140359">
    <property type="term" value="F:ABC-type transporter activity"/>
    <property type="evidence" value="ECO:0007669"/>
    <property type="project" value="InterPro"/>
</dbReference>
<proteinExistence type="inferred from homology"/>
<dbReference type="PRINTS" id="PR00164">
    <property type="entry name" value="ABC2TRNSPORT"/>
</dbReference>
<dbReference type="InterPro" id="IPR052522">
    <property type="entry name" value="ABC-2_transport_permease"/>
</dbReference>
<dbReference type="PANTHER" id="PTHR43332:SF2">
    <property type="entry name" value="INNER MEMBRANE TRANSPORT PERMEASE YADH"/>
    <property type="match status" value="1"/>
</dbReference>
<evidence type="ECO:0000256" key="6">
    <source>
        <dbReference type="RuleBase" id="RU361157"/>
    </source>
</evidence>
<keyword evidence="6" id="KW-0813">Transport</keyword>
<evidence type="ECO:0000256" key="3">
    <source>
        <dbReference type="ARBA" id="ARBA00022692"/>
    </source>
</evidence>
<dbReference type="NCBIfam" id="NF011648">
    <property type="entry name" value="PRK15066.1"/>
    <property type="match status" value="1"/>
</dbReference>
<comment type="similarity">
    <text evidence="2 6">Belongs to the ABC-2 integral membrane protein family.</text>
</comment>
<evidence type="ECO:0000256" key="4">
    <source>
        <dbReference type="ARBA" id="ARBA00022989"/>
    </source>
</evidence>
<dbReference type="OrthoDB" id="9804001at2"/>
<dbReference type="EMBL" id="MPRL01000010">
    <property type="protein sequence ID" value="OOZ41418.1"/>
    <property type="molecule type" value="Genomic_DNA"/>
</dbReference>
<comment type="caution">
    <text evidence="8">The sequence shown here is derived from an EMBL/GenBank/DDBJ whole genome shotgun (WGS) entry which is preliminary data.</text>
</comment>
<dbReference type="PIRSF" id="PIRSF006648">
    <property type="entry name" value="DrrB"/>
    <property type="match status" value="1"/>
</dbReference>
<keyword evidence="9" id="KW-1185">Reference proteome</keyword>
<keyword evidence="5 6" id="KW-0472">Membrane</keyword>
<feature type="transmembrane region" description="Helical" evidence="6">
    <location>
        <begin position="21"/>
        <end position="42"/>
    </location>
</feature>
<dbReference type="PROSITE" id="PS51012">
    <property type="entry name" value="ABC_TM2"/>
    <property type="match status" value="1"/>
</dbReference>
<keyword evidence="3 6" id="KW-0812">Transmembrane</keyword>
<dbReference type="InterPro" id="IPR047817">
    <property type="entry name" value="ABC2_TM_bact-type"/>
</dbReference>
<keyword evidence="6" id="KW-1003">Cell membrane</keyword>
<comment type="caution">
    <text evidence="6">Lacks conserved residue(s) required for the propagation of feature annotation.</text>
</comment>
<dbReference type="InterPro" id="IPR000412">
    <property type="entry name" value="ABC_2_transport"/>
</dbReference>
<evidence type="ECO:0000259" key="7">
    <source>
        <dbReference type="PROSITE" id="PS51012"/>
    </source>
</evidence>
<dbReference type="PANTHER" id="PTHR43332">
    <property type="entry name" value="INNER MEMBRANE TRANSPORT PERMEASE YADH-RELATED"/>
    <property type="match status" value="1"/>
</dbReference>
<sequence>MNSRSYTVAFMTLVRKEMRRFFRIWPQTILPPIITTSLYFVIFGTLIGSQISPIDGSTYMEYIAPGIILMSIISNSYANVVSSFYGSKFQRFIEEVLIAPIPAWVILLGYISGGVARGLTVGLVVAIIASLFTDFPMHNIAVTLIVAVLTAVLFSLGGFINAVYAKSFDDISIIPTFVLTPLTYLGGIFYSIEMLPPIWRDLSLFNPILYMINATRYGMLGISDIDIVTAFAIIIAFIVALFSFSLYLLKRGVGIRN</sequence>
<dbReference type="Pfam" id="PF01061">
    <property type="entry name" value="ABC2_membrane"/>
    <property type="match status" value="1"/>
</dbReference>
<evidence type="ECO:0000256" key="5">
    <source>
        <dbReference type="ARBA" id="ARBA00023136"/>
    </source>
</evidence>
<feature type="transmembrane region" description="Helical" evidence="6">
    <location>
        <begin position="228"/>
        <end position="249"/>
    </location>
</feature>
<evidence type="ECO:0000313" key="9">
    <source>
        <dbReference type="Proteomes" id="UP000191110"/>
    </source>
</evidence>
<organism evidence="8 9">
    <name type="scientific">Solemya pervernicosa gill symbiont</name>
    <dbReference type="NCBI Taxonomy" id="642797"/>
    <lineage>
        <taxon>Bacteria</taxon>
        <taxon>Pseudomonadati</taxon>
        <taxon>Pseudomonadota</taxon>
        <taxon>Gammaproteobacteria</taxon>
        <taxon>sulfur-oxidizing symbionts</taxon>
    </lineage>
</organism>
<dbReference type="InterPro" id="IPR013525">
    <property type="entry name" value="ABC2_TM"/>
</dbReference>
<evidence type="ECO:0000313" key="8">
    <source>
        <dbReference type="EMBL" id="OOZ41418.1"/>
    </source>
</evidence>
<reference evidence="8 9" key="1">
    <citation type="submission" date="2016-11" db="EMBL/GenBank/DDBJ databases">
        <title>Mixed transmission modes and dynamic genome evolution in an obligate animal-bacterial symbiosis.</title>
        <authorList>
            <person name="Russell S.L."/>
            <person name="Corbett-Detig R.B."/>
            <person name="Cavanaugh C.M."/>
        </authorList>
    </citation>
    <scope>NUCLEOTIDE SEQUENCE [LARGE SCALE GENOMIC DNA]</scope>
    <source>
        <strain evidence="8">Sveles-Q1</strain>
    </source>
</reference>
<evidence type="ECO:0000256" key="2">
    <source>
        <dbReference type="ARBA" id="ARBA00007783"/>
    </source>
</evidence>
<feature type="transmembrane region" description="Helical" evidence="6">
    <location>
        <begin position="171"/>
        <end position="192"/>
    </location>
</feature>
<dbReference type="Proteomes" id="UP000191110">
    <property type="component" value="Unassembled WGS sequence"/>
</dbReference>